<dbReference type="SUPFAM" id="SSF56801">
    <property type="entry name" value="Acetyl-CoA synthetase-like"/>
    <property type="match status" value="1"/>
</dbReference>
<dbReference type="Gene3D" id="1.10.1200.10">
    <property type="entry name" value="ACP-like"/>
    <property type="match status" value="2"/>
</dbReference>
<dbReference type="PROSITE" id="PS50075">
    <property type="entry name" value="CARRIER"/>
    <property type="match status" value="1"/>
</dbReference>
<accession>A0A7W5FPH4</accession>
<gene>
    <name evidence="7" type="ORF">FHS18_004344</name>
</gene>
<dbReference type="InterPro" id="IPR001031">
    <property type="entry name" value="Thioesterase"/>
</dbReference>
<dbReference type="Gene3D" id="3.30.559.30">
    <property type="entry name" value="Nonribosomal peptide synthetase, condensation domain"/>
    <property type="match status" value="2"/>
</dbReference>
<dbReference type="EMBL" id="JACHXK010000011">
    <property type="protein sequence ID" value="MBB3112258.1"/>
    <property type="molecule type" value="Genomic_DNA"/>
</dbReference>
<dbReference type="GO" id="GO:0017000">
    <property type="term" value="P:antibiotic biosynthetic process"/>
    <property type="evidence" value="ECO:0007669"/>
    <property type="project" value="UniProtKB-KW"/>
</dbReference>
<dbReference type="InterPro" id="IPR029058">
    <property type="entry name" value="AB_hydrolase_fold"/>
</dbReference>
<proteinExistence type="inferred from homology"/>
<sequence>MKPRRTMGQKKIVAASMPEAAAFWGQELSGAIPSAYPTDFYRTMEPGAAPQYAEASAKLDAGLLDKLSAAFGTNVQDRGEALASAVLALVYVAYNGVAQDLTVQYAAESETGSFQLPLRLNLADESTFAAVLHGVREYIGRAHAHKNYPTDLIMPQHHIVIDVAPLREEASRRTAMEATLTFEFAVNPGSGDVKLTVIGDASRYLEASVQQLADKVCLLIERCAEAPQANLLQLELRSAYDQDLSRALNATSYPFSDQMSLVDLFERTFQAQGADLAIRSREGDLTYKELDRKSKQIASHLLASGDQGGEPVVGIMVDRSPDFLIGVLGIMRAGKAYVPLDPKAPEERNHRILSQSGAAIVLCAERYRDKLPASVACYAIESIDGTAALEQLPAVAPEALAYVIFTSGSTGLPKGVCVNHRSAVNRLEWMQRRFPLQQDDVILHKTPSTFDVSVWELFWWQIAGCQAALLPPGEEANPEVIIETIERNSVTTMHFVPSMLNAFLDYVELTGSAGRLQSLSRVFCSGEALSPHHVEKFYKLLGNVSLINLYGPTEATVDVTCHIARKGDNPVPIGEPIDNIRLYIVDDRGQERPTGMVGELCIAGVGVANGYINDPSRTAERFVAMPSLGEAVVYKTGDLARVRHDKTIEYLGRNDRQVKVRGFRIELGEIEHALTSQSYLNDAVVLSHGESDGMYHLYAYVIAADKTVTYKQIVSDLALIVPSYMIPDNVYLIERMPLTPNGKVDRNALLSLRELEARPEKVLPVTPEEQRMARIWEQVLGLDEVGVTDNFFALGGNSINFVSVLALASEKGMKISYQQLFKHPTIRELLNPDGEIVSDEALLDQIDAFALISEEDRSRVPEGIEDAYPMSMLQAGLVYQSIVMQGDNNYHDIVSYTIAGAIDVDVFREAVRRLVTEQPIFRTSYNLRDFSQYMQLVHRELDKLPLNVHDLRGLKTQEEQDQWYEEWFWKEQHRPFEWETPGLVQLHIHILRDDSYRYSISQHNSGLDGWSMNKVHTYLFQTYFDLISATNERTVTISGNDHNRNFIYLEQRAIKSEQHRKFWADLLQDAPDGVIPRSRQPKPKQGNEVVFHDVALPEGLSASLVKLANELKVPVKDVLLASHIKFLSLLNDSPDVFIGYEIGGRPERAGAEDALGVFLNTMPFRVKLNEQHSWREMIRSVYDVEAQVLPFRRYPMAKVMQDQGTIGMLFETVFNFTHFYSLKAIRDLPGFDRIDVRAAAITEFPLRIEYSRHFYDDQVELSLHYHTAAFDEADMRNFGHIFVRILEAMVERTDERHHDLAVGDHLERYTIVPAAEVQQGEGQHQQKEETAESIEQAGYAEAVERVRSVWSSVLGIPADDLKLQDDFFLIGGNSLSAMKVSLLMEKQLSLKTIMQKSVLHELASALLTNGAKPVESTNVLQCLSKSATAAQTIVFIPYAGGNALSFMPVAKAFEAIDADVSVYAVELPGHDPNAAAGSLKDFAAVAKLIVDEIELKLGNSEFVIWGHCVGTALAYEVTRQLEARSRAPKKLFLAAKVLAQPGEIEETIENAKRLVFGDIAKFHAEWSGTNELSTLGETYERHLVNIFRHDSIESNQYLLSLWNQSGAAALQTPTVAVVTKDDPATQTYASEWSAWSRFAPELKLQTFELGGHYFFRTIQREIAGYLLGEMDSKRQAIPSH</sequence>
<keyword evidence="8" id="KW-1185">Reference proteome</keyword>
<keyword evidence="3" id="KW-0677">Repeat</keyword>
<dbReference type="FunFam" id="3.40.50.980:FF:000001">
    <property type="entry name" value="Non-ribosomal peptide synthetase"/>
    <property type="match status" value="1"/>
</dbReference>
<evidence type="ECO:0000256" key="5">
    <source>
        <dbReference type="ARBA" id="ARBA00023268"/>
    </source>
</evidence>
<comment type="similarity">
    <text evidence="2">Belongs to the ATP-dependent AMP-binding enzyme family.</text>
</comment>
<dbReference type="PANTHER" id="PTHR45527">
    <property type="entry name" value="NONRIBOSOMAL PEPTIDE SYNTHETASE"/>
    <property type="match status" value="1"/>
</dbReference>
<dbReference type="NCBIfam" id="TIGR01733">
    <property type="entry name" value="AA-adenyl-dom"/>
    <property type="match status" value="1"/>
</dbReference>
<dbReference type="SUPFAM" id="SSF53474">
    <property type="entry name" value="alpha/beta-Hydrolases"/>
    <property type="match status" value="1"/>
</dbReference>
<dbReference type="PANTHER" id="PTHR45527:SF1">
    <property type="entry name" value="FATTY ACID SYNTHASE"/>
    <property type="match status" value="1"/>
</dbReference>
<evidence type="ECO:0000256" key="1">
    <source>
        <dbReference type="ARBA" id="ARBA00001957"/>
    </source>
</evidence>
<dbReference type="InterPro" id="IPR000873">
    <property type="entry name" value="AMP-dep_synth/lig_dom"/>
</dbReference>
<evidence type="ECO:0000313" key="8">
    <source>
        <dbReference type="Proteomes" id="UP000570361"/>
    </source>
</evidence>
<evidence type="ECO:0000256" key="3">
    <source>
        <dbReference type="ARBA" id="ARBA00022737"/>
    </source>
</evidence>
<evidence type="ECO:0000259" key="6">
    <source>
        <dbReference type="PROSITE" id="PS50075"/>
    </source>
</evidence>
<dbReference type="Pfam" id="PF00668">
    <property type="entry name" value="Condensation"/>
    <property type="match status" value="1"/>
</dbReference>
<comment type="caution">
    <text evidence="7">The sequence shown here is derived from an EMBL/GenBank/DDBJ whole genome shotgun (WGS) entry which is preliminary data.</text>
</comment>
<dbReference type="Pfam" id="PF00550">
    <property type="entry name" value="PP-binding"/>
    <property type="match status" value="2"/>
</dbReference>
<organism evidence="7 8">
    <name type="scientific">Paenibacillus phyllosphaerae</name>
    <dbReference type="NCBI Taxonomy" id="274593"/>
    <lineage>
        <taxon>Bacteria</taxon>
        <taxon>Bacillati</taxon>
        <taxon>Bacillota</taxon>
        <taxon>Bacilli</taxon>
        <taxon>Bacillales</taxon>
        <taxon>Paenibacillaceae</taxon>
        <taxon>Paenibacillus</taxon>
    </lineage>
</organism>
<dbReference type="InterPro" id="IPR010071">
    <property type="entry name" value="AA_adenyl_dom"/>
</dbReference>
<dbReference type="GO" id="GO:0008610">
    <property type="term" value="P:lipid biosynthetic process"/>
    <property type="evidence" value="ECO:0007669"/>
    <property type="project" value="UniProtKB-ARBA"/>
</dbReference>
<name>A0A7W5FPH4_9BACL</name>
<dbReference type="InterPro" id="IPR042099">
    <property type="entry name" value="ANL_N_sf"/>
</dbReference>
<dbReference type="Gene3D" id="3.30.300.30">
    <property type="match status" value="1"/>
</dbReference>
<dbReference type="Proteomes" id="UP000570361">
    <property type="component" value="Unassembled WGS sequence"/>
</dbReference>
<feature type="domain" description="Carrier" evidence="6">
    <location>
        <begin position="763"/>
        <end position="837"/>
    </location>
</feature>
<dbReference type="PROSITE" id="PS00455">
    <property type="entry name" value="AMP_BINDING"/>
    <property type="match status" value="1"/>
</dbReference>
<protein>
    <submittedName>
        <fullName evidence="7">Amino acid adenylation domain-containing protein</fullName>
    </submittedName>
</protein>
<dbReference type="CDD" id="cd05930">
    <property type="entry name" value="A_NRPS"/>
    <property type="match status" value="1"/>
</dbReference>
<dbReference type="GO" id="GO:0003824">
    <property type="term" value="F:catalytic activity"/>
    <property type="evidence" value="ECO:0007669"/>
    <property type="project" value="UniProtKB-KW"/>
</dbReference>
<dbReference type="InterPro" id="IPR036736">
    <property type="entry name" value="ACP-like_sf"/>
</dbReference>
<reference evidence="7 8" key="1">
    <citation type="submission" date="2020-08" db="EMBL/GenBank/DDBJ databases">
        <title>Genomic Encyclopedia of Type Strains, Phase III (KMG-III): the genomes of soil and plant-associated and newly described type strains.</title>
        <authorList>
            <person name="Whitman W."/>
        </authorList>
    </citation>
    <scope>NUCLEOTIDE SEQUENCE [LARGE SCALE GENOMIC DNA]</scope>
    <source>
        <strain evidence="7 8">CECT 5862</strain>
    </source>
</reference>
<dbReference type="Gene3D" id="3.40.50.12780">
    <property type="entry name" value="N-terminal domain of ligase-like"/>
    <property type="match status" value="1"/>
</dbReference>
<dbReference type="Gene3D" id="3.30.559.10">
    <property type="entry name" value="Chloramphenicol acetyltransferase-like domain"/>
    <property type="match status" value="1"/>
</dbReference>
<dbReference type="RefSeq" id="WP_183602347.1">
    <property type="nucleotide sequence ID" value="NZ_JACHXK010000011.1"/>
</dbReference>
<dbReference type="InterPro" id="IPR009081">
    <property type="entry name" value="PP-bd_ACP"/>
</dbReference>
<dbReference type="Pfam" id="PF00501">
    <property type="entry name" value="AMP-binding"/>
    <property type="match status" value="1"/>
</dbReference>
<evidence type="ECO:0000256" key="2">
    <source>
        <dbReference type="ARBA" id="ARBA00006432"/>
    </source>
</evidence>
<keyword evidence="5" id="KW-0511">Multifunctional enzyme</keyword>
<dbReference type="SUPFAM" id="SSF47336">
    <property type="entry name" value="ACP-like"/>
    <property type="match status" value="2"/>
</dbReference>
<dbReference type="InterPro" id="IPR045851">
    <property type="entry name" value="AMP-bd_C_sf"/>
</dbReference>
<dbReference type="FunFam" id="3.40.50.12780:FF:000012">
    <property type="entry name" value="Non-ribosomal peptide synthetase"/>
    <property type="match status" value="1"/>
</dbReference>
<dbReference type="InterPro" id="IPR023213">
    <property type="entry name" value="CAT-like_dom_sf"/>
</dbReference>
<dbReference type="GO" id="GO:0031177">
    <property type="term" value="F:phosphopantetheine binding"/>
    <property type="evidence" value="ECO:0007669"/>
    <property type="project" value="TreeGrafter"/>
</dbReference>
<evidence type="ECO:0000313" key="7">
    <source>
        <dbReference type="EMBL" id="MBB3112258.1"/>
    </source>
</evidence>
<dbReference type="FunFam" id="3.40.50.980:FF:000002">
    <property type="entry name" value="Enterobactin synthetase component F"/>
    <property type="match status" value="1"/>
</dbReference>
<evidence type="ECO:0000256" key="4">
    <source>
        <dbReference type="ARBA" id="ARBA00023194"/>
    </source>
</evidence>
<dbReference type="Pfam" id="PF00975">
    <property type="entry name" value="Thioesterase"/>
    <property type="match status" value="1"/>
</dbReference>
<dbReference type="GO" id="GO:0044550">
    <property type="term" value="P:secondary metabolite biosynthetic process"/>
    <property type="evidence" value="ECO:0007669"/>
    <property type="project" value="TreeGrafter"/>
</dbReference>
<dbReference type="SUPFAM" id="SSF52777">
    <property type="entry name" value="CoA-dependent acyltransferases"/>
    <property type="match status" value="3"/>
</dbReference>
<dbReference type="InterPro" id="IPR020845">
    <property type="entry name" value="AMP-binding_CS"/>
</dbReference>
<dbReference type="GO" id="GO:0043041">
    <property type="term" value="P:amino acid activation for nonribosomal peptide biosynthetic process"/>
    <property type="evidence" value="ECO:0007669"/>
    <property type="project" value="TreeGrafter"/>
</dbReference>
<comment type="cofactor">
    <cofactor evidence="1">
        <name>pantetheine 4'-phosphate</name>
        <dbReference type="ChEBI" id="CHEBI:47942"/>
    </cofactor>
</comment>
<dbReference type="Gene3D" id="3.40.50.1820">
    <property type="entry name" value="alpha/beta hydrolase"/>
    <property type="match status" value="1"/>
</dbReference>
<dbReference type="GO" id="GO:0005737">
    <property type="term" value="C:cytoplasm"/>
    <property type="evidence" value="ECO:0007669"/>
    <property type="project" value="TreeGrafter"/>
</dbReference>
<dbReference type="InterPro" id="IPR001242">
    <property type="entry name" value="Condensation_dom"/>
</dbReference>
<keyword evidence="4" id="KW-0045">Antibiotic biosynthesis</keyword>